<sequence>MDVVTAHEPAWPRGLCVGCGQVWPCEPAVAELVDEHGTGLPLAAALWAMFDQAAQAVPTAPALALYEQCIRRPLRYVARLTAGAGR</sequence>
<dbReference type="Proteomes" id="UP000631312">
    <property type="component" value="Unassembled WGS sequence"/>
</dbReference>
<evidence type="ECO:0008006" key="3">
    <source>
        <dbReference type="Google" id="ProtNLM"/>
    </source>
</evidence>
<gene>
    <name evidence="1" type="ORF">Alo02nite_56850</name>
</gene>
<comment type="caution">
    <text evidence="1">The sequence shown here is derived from an EMBL/GenBank/DDBJ whole genome shotgun (WGS) entry which is preliminary data.</text>
</comment>
<accession>A0ABQ4AP52</accession>
<proteinExistence type="predicted"/>
<keyword evidence="2" id="KW-1185">Reference proteome</keyword>
<reference evidence="1 2" key="1">
    <citation type="submission" date="2021-01" db="EMBL/GenBank/DDBJ databases">
        <title>Whole genome shotgun sequence of Actinoplanes lobatus NBRC 12513.</title>
        <authorList>
            <person name="Komaki H."/>
            <person name="Tamura T."/>
        </authorList>
    </citation>
    <scope>NUCLEOTIDE SEQUENCE [LARGE SCALE GENOMIC DNA]</scope>
    <source>
        <strain evidence="1 2">NBRC 12513</strain>
    </source>
</reference>
<name>A0ABQ4AP52_9ACTN</name>
<evidence type="ECO:0000313" key="1">
    <source>
        <dbReference type="EMBL" id="GIE42787.1"/>
    </source>
</evidence>
<evidence type="ECO:0000313" key="2">
    <source>
        <dbReference type="Proteomes" id="UP000631312"/>
    </source>
</evidence>
<protein>
    <recommendedName>
        <fullName evidence="3">Flavin reductase</fullName>
    </recommendedName>
</protein>
<dbReference type="EMBL" id="BOMP01000098">
    <property type="protein sequence ID" value="GIE42787.1"/>
    <property type="molecule type" value="Genomic_DNA"/>
</dbReference>
<organism evidence="1 2">
    <name type="scientific">Actinoplanes lobatus</name>
    <dbReference type="NCBI Taxonomy" id="113568"/>
    <lineage>
        <taxon>Bacteria</taxon>
        <taxon>Bacillati</taxon>
        <taxon>Actinomycetota</taxon>
        <taxon>Actinomycetes</taxon>
        <taxon>Micromonosporales</taxon>
        <taxon>Micromonosporaceae</taxon>
        <taxon>Actinoplanes</taxon>
    </lineage>
</organism>